<dbReference type="SMART" id="SM00387">
    <property type="entry name" value="HATPase_c"/>
    <property type="match status" value="1"/>
</dbReference>
<proteinExistence type="predicted"/>
<dbReference type="PROSITE" id="PS50112">
    <property type="entry name" value="PAS"/>
    <property type="match status" value="2"/>
</dbReference>
<dbReference type="InterPro" id="IPR035965">
    <property type="entry name" value="PAS-like_dom_sf"/>
</dbReference>
<evidence type="ECO:0000256" key="10">
    <source>
        <dbReference type="SAM" id="Phobius"/>
    </source>
</evidence>
<evidence type="ECO:0000256" key="1">
    <source>
        <dbReference type="ARBA" id="ARBA00000085"/>
    </source>
</evidence>
<evidence type="ECO:0000256" key="8">
    <source>
        <dbReference type="ARBA" id="ARBA00022969"/>
    </source>
</evidence>
<keyword evidence="3" id="KW-0597">Phosphoprotein</keyword>
<dbReference type="PROSITE" id="PS50113">
    <property type="entry name" value="PAC"/>
    <property type="match status" value="1"/>
</dbReference>
<dbReference type="InterPro" id="IPR004358">
    <property type="entry name" value="Sig_transdc_His_kin-like_C"/>
</dbReference>
<dbReference type="Proteomes" id="UP000036834">
    <property type="component" value="Unassembled WGS sequence"/>
</dbReference>
<protein>
    <recommendedName>
        <fullName evidence="2">histidine kinase</fullName>
        <ecNumber evidence="2">2.7.13.3</ecNumber>
    </recommendedName>
</protein>
<dbReference type="Gene3D" id="3.30.565.10">
    <property type="entry name" value="Histidine kinase-like ATPase, C-terminal domain"/>
    <property type="match status" value="1"/>
</dbReference>
<sequence>MKQVCSDSFDSVLLILVGWIPIQTIMLALSPARAELHYFIFSQLLFTFFVVFLIKRLLTNFQRRKLLALEEKKTEQSANNQLKSSEIMDAFLQQLPDPVAIMDIEGNLVRMNQSFSKLVGCENEKLISRSFPSEPGEMFDLTPLLNEEKNVIGMVWRLRSVEKQPVEHNIDEAHANFRLITENMTDMVFVYGPNGTPKYISASLAMLLGYTADEIMQMEERSKLLHPEDLERVQKVYLNSWTKESVTTTTYRMLHREGRWIHVESRYKPIRDHDGKVESIMILSRDVTELMLAKELLRQSDKLSALGQLAAGIAHEIRNPLTSLRGFVQLLQSSLDDNQKRYCEIMLSELDRINFIVSELLVLAKPQGVKFQQKDLAKIVEDVLSFLDSQANLNNIQIHTSIHSQLPLISCEENQLKQVFLNICKNAIEAMPEGGEIYVQVAQDSESEVSVRIRDTGCGIESAHIPRVGEPFYTTKENGTGLGLMISSRILEDHGGSIHIESQRQQGTTVSVLLPISRYT</sequence>
<dbReference type="PANTHER" id="PTHR43065:SF34">
    <property type="entry name" value="SPORULATION KINASE A"/>
    <property type="match status" value="1"/>
</dbReference>
<evidence type="ECO:0000256" key="5">
    <source>
        <dbReference type="ARBA" id="ARBA00022741"/>
    </source>
</evidence>
<dbReference type="InterPro" id="IPR000700">
    <property type="entry name" value="PAS-assoc_C"/>
</dbReference>
<dbReference type="EMBL" id="BJON01000002">
    <property type="protein sequence ID" value="GED66501.1"/>
    <property type="molecule type" value="Genomic_DNA"/>
</dbReference>
<dbReference type="Pfam" id="PF08447">
    <property type="entry name" value="PAS_3"/>
    <property type="match status" value="1"/>
</dbReference>
<evidence type="ECO:0000256" key="2">
    <source>
        <dbReference type="ARBA" id="ARBA00012438"/>
    </source>
</evidence>
<evidence type="ECO:0000256" key="4">
    <source>
        <dbReference type="ARBA" id="ARBA00022679"/>
    </source>
</evidence>
<evidence type="ECO:0000313" key="15">
    <source>
        <dbReference type="EMBL" id="KNB71229.1"/>
    </source>
</evidence>
<keyword evidence="6" id="KW-0418">Kinase</keyword>
<dbReference type="Pfam" id="PF13188">
    <property type="entry name" value="PAS_8"/>
    <property type="match status" value="1"/>
</dbReference>
<gene>
    <name evidence="15" type="ORF">ADS79_20685</name>
    <name evidence="14" type="ORF">BRE01_02030</name>
</gene>
<reference evidence="16" key="1">
    <citation type="submission" date="2015-07" db="EMBL/GenBank/DDBJ databases">
        <title>Genome sequencing project for genomic taxonomy and phylogenomics of Bacillus-like bacteria.</title>
        <authorList>
            <person name="Liu B."/>
            <person name="Wang J."/>
            <person name="Zhu Y."/>
            <person name="Liu G."/>
            <person name="Chen Q."/>
            <person name="Chen Z."/>
            <person name="Lan J."/>
            <person name="Che J."/>
            <person name="Ge C."/>
            <person name="Shi H."/>
            <person name="Pan Z."/>
            <person name="Liu X."/>
        </authorList>
    </citation>
    <scope>NUCLEOTIDE SEQUENCE [LARGE SCALE GENOMIC DNA]</scope>
    <source>
        <strain evidence="16">DSM 9887</strain>
    </source>
</reference>
<dbReference type="InterPro" id="IPR036890">
    <property type="entry name" value="HATPase_C_sf"/>
</dbReference>
<keyword evidence="9" id="KW-0902">Two-component regulatory system</keyword>
<accession>A0A0K9YR82</accession>
<dbReference type="PANTHER" id="PTHR43065">
    <property type="entry name" value="SENSOR HISTIDINE KINASE"/>
    <property type="match status" value="1"/>
</dbReference>
<dbReference type="SMART" id="SM00388">
    <property type="entry name" value="HisKA"/>
    <property type="match status" value="1"/>
</dbReference>
<dbReference type="SUPFAM" id="SSF47384">
    <property type="entry name" value="Homodimeric domain of signal transducing histidine kinase"/>
    <property type="match status" value="1"/>
</dbReference>
<evidence type="ECO:0000313" key="16">
    <source>
        <dbReference type="Proteomes" id="UP000036834"/>
    </source>
</evidence>
<dbReference type="InterPro" id="IPR001610">
    <property type="entry name" value="PAC"/>
</dbReference>
<keyword evidence="10" id="KW-0812">Transmembrane</keyword>
<dbReference type="FunFam" id="1.10.287.130:FF:000040">
    <property type="entry name" value="PAS domain-containing sensor histidine kinase"/>
    <property type="match status" value="1"/>
</dbReference>
<dbReference type="CDD" id="cd00082">
    <property type="entry name" value="HisKA"/>
    <property type="match status" value="1"/>
</dbReference>
<keyword evidence="10" id="KW-0472">Membrane</keyword>
<organism evidence="15 16">
    <name type="scientific">Brevibacillus reuszeri</name>
    <dbReference type="NCBI Taxonomy" id="54915"/>
    <lineage>
        <taxon>Bacteria</taxon>
        <taxon>Bacillati</taxon>
        <taxon>Bacillota</taxon>
        <taxon>Bacilli</taxon>
        <taxon>Bacillales</taxon>
        <taxon>Paenibacillaceae</taxon>
        <taxon>Brevibacillus</taxon>
    </lineage>
</organism>
<keyword evidence="17" id="KW-1185">Reference proteome</keyword>
<feature type="domain" description="PAS" evidence="12">
    <location>
        <begin position="173"/>
        <end position="245"/>
    </location>
</feature>
<evidence type="ECO:0000256" key="3">
    <source>
        <dbReference type="ARBA" id="ARBA00022553"/>
    </source>
</evidence>
<dbReference type="RefSeq" id="WP_049740263.1">
    <property type="nucleotide sequence ID" value="NZ_BJON01000002.1"/>
</dbReference>
<evidence type="ECO:0000256" key="7">
    <source>
        <dbReference type="ARBA" id="ARBA00022840"/>
    </source>
</evidence>
<dbReference type="InterPro" id="IPR003661">
    <property type="entry name" value="HisK_dim/P_dom"/>
</dbReference>
<dbReference type="Pfam" id="PF00512">
    <property type="entry name" value="HisKA"/>
    <property type="match status" value="1"/>
</dbReference>
<dbReference type="AlphaFoldDB" id="A0A0K9YR82"/>
<reference evidence="15" key="2">
    <citation type="submission" date="2015-07" db="EMBL/GenBank/DDBJ databases">
        <title>MeaNS - Measles Nucleotide Surveillance Program.</title>
        <authorList>
            <person name="Tran T."/>
            <person name="Druce J."/>
        </authorList>
    </citation>
    <scope>NUCLEOTIDE SEQUENCE</scope>
    <source>
        <strain evidence="15">DSM 9887</strain>
    </source>
</reference>
<dbReference type="GO" id="GO:0005524">
    <property type="term" value="F:ATP binding"/>
    <property type="evidence" value="ECO:0007669"/>
    <property type="project" value="UniProtKB-KW"/>
</dbReference>
<dbReference type="GO" id="GO:0000155">
    <property type="term" value="F:phosphorelay sensor kinase activity"/>
    <property type="evidence" value="ECO:0007669"/>
    <property type="project" value="InterPro"/>
</dbReference>
<evidence type="ECO:0000313" key="14">
    <source>
        <dbReference type="EMBL" id="GED66501.1"/>
    </source>
</evidence>
<feature type="domain" description="PAC" evidence="13">
    <location>
        <begin position="247"/>
        <end position="299"/>
    </location>
</feature>
<dbReference type="STRING" id="54915.ADS79_20685"/>
<keyword evidence="5" id="KW-0547">Nucleotide-binding</keyword>
<dbReference type="InterPro" id="IPR036097">
    <property type="entry name" value="HisK_dim/P_sf"/>
</dbReference>
<keyword evidence="7" id="KW-0067">ATP-binding</keyword>
<evidence type="ECO:0000313" key="17">
    <source>
        <dbReference type="Proteomes" id="UP000319578"/>
    </source>
</evidence>
<dbReference type="InterPro" id="IPR005467">
    <property type="entry name" value="His_kinase_dom"/>
</dbReference>
<dbReference type="SUPFAM" id="SSF55874">
    <property type="entry name" value="ATPase domain of HSP90 chaperone/DNA topoisomerase II/histidine kinase"/>
    <property type="match status" value="1"/>
</dbReference>
<dbReference type="SMART" id="SM00091">
    <property type="entry name" value="PAS"/>
    <property type="match status" value="2"/>
</dbReference>
<keyword evidence="4" id="KW-0808">Transferase</keyword>
<dbReference type="Gene3D" id="1.10.287.130">
    <property type="match status" value="1"/>
</dbReference>
<evidence type="ECO:0000259" key="12">
    <source>
        <dbReference type="PROSITE" id="PS50112"/>
    </source>
</evidence>
<dbReference type="PATRIC" id="fig|54915.3.peg.3256"/>
<dbReference type="Gene3D" id="3.30.450.20">
    <property type="entry name" value="PAS domain"/>
    <property type="match status" value="2"/>
</dbReference>
<feature type="domain" description="Histidine kinase" evidence="11">
    <location>
        <begin position="312"/>
        <end position="518"/>
    </location>
</feature>
<dbReference type="PRINTS" id="PR00344">
    <property type="entry name" value="BCTRLSENSOR"/>
</dbReference>
<evidence type="ECO:0000256" key="6">
    <source>
        <dbReference type="ARBA" id="ARBA00022777"/>
    </source>
</evidence>
<dbReference type="NCBIfam" id="TIGR00229">
    <property type="entry name" value="sensory_box"/>
    <property type="match status" value="1"/>
</dbReference>
<dbReference type="CDD" id="cd00130">
    <property type="entry name" value="PAS"/>
    <property type="match status" value="1"/>
</dbReference>
<dbReference type="InterPro" id="IPR003594">
    <property type="entry name" value="HATPase_dom"/>
</dbReference>
<dbReference type="EMBL" id="LGIQ01000009">
    <property type="protein sequence ID" value="KNB71229.1"/>
    <property type="molecule type" value="Genomic_DNA"/>
</dbReference>
<dbReference type="GO" id="GO:0030435">
    <property type="term" value="P:sporulation resulting in formation of a cellular spore"/>
    <property type="evidence" value="ECO:0007669"/>
    <property type="project" value="UniProtKB-KW"/>
</dbReference>
<dbReference type="SMART" id="SM00086">
    <property type="entry name" value="PAC"/>
    <property type="match status" value="1"/>
</dbReference>
<comment type="catalytic activity">
    <reaction evidence="1">
        <text>ATP + protein L-histidine = ADP + protein N-phospho-L-histidine.</text>
        <dbReference type="EC" id="2.7.13.3"/>
    </reaction>
</comment>
<feature type="transmembrane region" description="Helical" evidence="10">
    <location>
        <begin position="36"/>
        <end position="54"/>
    </location>
</feature>
<dbReference type="EC" id="2.7.13.3" evidence="2"/>
<dbReference type="Proteomes" id="UP000319578">
    <property type="component" value="Unassembled WGS sequence"/>
</dbReference>
<dbReference type="OrthoDB" id="9815750at2"/>
<dbReference type="Pfam" id="PF02518">
    <property type="entry name" value="HATPase_c"/>
    <property type="match status" value="1"/>
</dbReference>
<name>A0A0K9YR82_9BACL</name>
<evidence type="ECO:0000256" key="9">
    <source>
        <dbReference type="ARBA" id="ARBA00023012"/>
    </source>
</evidence>
<feature type="domain" description="PAS" evidence="12">
    <location>
        <begin position="84"/>
        <end position="130"/>
    </location>
</feature>
<feature type="transmembrane region" description="Helical" evidence="10">
    <location>
        <begin position="12"/>
        <end position="30"/>
    </location>
</feature>
<dbReference type="InterPro" id="IPR013655">
    <property type="entry name" value="PAS_fold_3"/>
</dbReference>
<dbReference type="InterPro" id="IPR000014">
    <property type="entry name" value="PAS"/>
</dbReference>
<reference evidence="14 17" key="3">
    <citation type="submission" date="2019-06" db="EMBL/GenBank/DDBJ databases">
        <title>Whole genome shotgun sequence of Brevibacillus reuszeri NBRC 15719.</title>
        <authorList>
            <person name="Hosoyama A."/>
            <person name="Uohara A."/>
            <person name="Ohji S."/>
            <person name="Ichikawa N."/>
        </authorList>
    </citation>
    <scope>NUCLEOTIDE SEQUENCE [LARGE SCALE GENOMIC DNA]</scope>
    <source>
        <strain evidence="14 17">NBRC 15719</strain>
    </source>
</reference>
<dbReference type="PROSITE" id="PS50109">
    <property type="entry name" value="HIS_KIN"/>
    <property type="match status" value="1"/>
</dbReference>
<keyword evidence="8" id="KW-0749">Sporulation</keyword>
<keyword evidence="10" id="KW-1133">Transmembrane helix</keyword>
<dbReference type="SUPFAM" id="SSF55785">
    <property type="entry name" value="PYP-like sensor domain (PAS domain)"/>
    <property type="match status" value="2"/>
</dbReference>
<evidence type="ECO:0000259" key="13">
    <source>
        <dbReference type="PROSITE" id="PS50113"/>
    </source>
</evidence>
<evidence type="ECO:0000259" key="11">
    <source>
        <dbReference type="PROSITE" id="PS50109"/>
    </source>
</evidence>
<comment type="caution">
    <text evidence="15">The sequence shown here is derived from an EMBL/GenBank/DDBJ whole genome shotgun (WGS) entry which is preliminary data.</text>
</comment>